<dbReference type="Pfam" id="PF18299">
    <property type="entry name" value="R2K_2"/>
    <property type="match status" value="1"/>
</dbReference>
<evidence type="ECO:0000313" key="3">
    <source>
        <dbReference type="EMBL" id="GAA2122832.1"/>
    </source>
</evidence>
<dbReference type="EMBL" id="BAAANS010000089">
    <property type="protein sequence ID" value="GAA2122832.1"/>
    <property type="molecule type" value="Genomic_DNA"/>
</dbReference>
<organism evidence="3 4">
    <name type="scientific">Kitasatospora saccharophila</name>
    <dbReference type="NCBI Taxonomy" id="407973"/>
    <lineage>
        <taxon>Bacteria</taxon>
        <taxon>Bacillati</taxon>
        <taxon>Actinomycetota</taxon>
        <taxon>Actinomycetes</taxon>
        <taxon>Kitasatosporales</taxon>
        <taxon>Streptomycetaceae</taxon>
        <taxon>Kitasatospora</taxon>
    </lineage>
</organism>
<gene>
    <name evidence="3" type="ORF">GCM10009759_73560</name>
</gene>
<feature type="domain" description="ATP-grasp" evidence="2">
    <location>
        <begin position="127"/>
        <end position="289"/>
    </location>
</feature>
<sequence length="310" mass="32856">MAGAERGPSGRESGRPGCDSGAASQVRPGAVILGCGSGGGGASVRPLRTEEGIAVLVMPERRTSTMELLAVAAAGRGMPVRAAEEPGLTGPAHWYGGPLAGARLAPRLGFALLEPTDDWLAELPEEFTGRQVRAGTIADAWAIDRPTFVKPPRDKTFPAEVHTDGSRLPGTLDPATPVLLSEVVTFAAEYRLFLLDGRIATASRYAVFGRLDPAPLGPDRPGRTIAAEITEFTDRLLTSAGPTLPSAVVVDVGQLLDPYRPGHRWAVVEANMAWFSHAYAADPARVLDVVLRAAGPRECLRPRDLAFERE</sequence>
<feature type="region of interest" description="Disordered" evidence="1">
    <location>
        <begin position="1"/>
        <end position="23"/>
    </location>
</feature>
<dbReference type="Proteomes" id="UP001500897">
    <property type="component" value="Unassembled WGS sequence"/>
</dbReference>
<reference evidence="4" key="1">
    <citation type="journal article" date="2019" name="Int. J. Syst. Evol. Microbiol.">
        <title>The Global Catalogue of Microorganisms (GCM) 10K type strain sequencing project: providing services to taxonomists for standard genome sequencing and annotation.</title>
        <authorList>
            <consortium name="The Broad Institute Genomics Platform"/>
            <consortium name="The Broad Institute Genome Sequencing Center for Infectious Disease"/>
            <person name="Wu L."/>
            <person name="Ma J."/>
        </authorList>
    </citation>
    <scope>NUCLEOTIDE SEQUENCE [LARGE SCALE GENOMIC DNA]</scope>
    <source>
        <strain evidence="4">JCM 14559</strain>
    </source>
</reference>
<name>A0ABP5JUA2_9ACTN</name>
<evidence type="ECO:0000259" key="2">
    <source>
        <dbReference type="Pfam" id="PF18299"/>
    </source>
</evidence>
<protein>
    <recommendedName>
        <fullName evidence="2">ATP-grasp domain-containing protein</fullName>
    </recommendedName>
</protein>
<accession>A0ABP5JUA2</accession>
<evidence type="ECO:0000256" key="1">
    <source>
        <dbReference type="SAM" id="MobiDB-lite"/>
    </source>
</evidence>
<evidence type="ECO:0000313" key="4">
    <source>
        <dbReference type="Proteomes" id="UP001500897"/>
    </source>
</evidence>
<comment type="caution">
    <text evidence="3">The sequence shown here is derived from an EMBL/GenBank/DDBJ whole genome shotgun (WGS) entry which is preliminary data.</text>
</comment>
<keyword evidence="4" id="KW-1185">Reference proteome</keyword>
<dbReference type="InterPro" id="IPR041261">
    <property type="entry name" value="R2K_2"/>
</dbReference>
<proteinExistence type="predicted"/>